<keyword evidence="2" id="KW-1185">Reference proteome</keyword>
<dbReference type="EMBL" id="VFOU01000001">
    <property type="protein sequence ID" value="TQL73761.1"/>
    <property type="molecule type" value="Genomic_DNA"/>
</dbReference>
<dbReference type="Proteomes" id="UP000319746">
    <property type="component" value="Unassembled WGS sequence"/>
</dbReference>
<accession>A0A543AMF9</accession>
<protein>
    <recommendedName>
        <fullName evidence="3">Peptidase C39-like domain-containing protein</fullName>
    </recommendedName>
</protein>
<organism evidence="1 2">
    <name type="scientific">Enteractinococcus coprophilus</name>
    <dbReference type="NCBI Taxonomy" id="1027633"/>
    <lineage>
        <taxon>Bacteria</taxon>
        <taxon>Bacillati</taxon>
        <taxon>Actinomycetota</taxon>
        <taxon>Actinomycetes</taxon>
        <taxon>Micrococcales</taxon>
        <taxon>Micrococcaceae</taxon>
    </lineage>
</organism>
<reference evidence="1 2" key="1">
    <citation type="submission" date="2019-06" db="EMBL/GenBank/DDBJ databases">
        <title>Sequencing the genomes of 1000 actinobacteria strains.</title>
        <authorList>
            <person name="Klenk H.-P."/>
        </authorList>
    </citation>
    <scope>NUCLEOTIDE SEQUENCE [LARGE SCALE GENOMIC DNA]</scope>
    <source>
        <strain evidence="1 2">DSM 24083</strain>
    </source>
</reference>
<dbReference type="AlphaFoldDB" id="A0A543AMF9"/>
<evidence type="ECO:0000313" key="2">
    <source>
        <dbReference type="Proteomes" id="UP000319746"/>
    </source>
</evidence>
<evidence type="ECO:0008006" key="3">
    <source>
        <dbReference type="Google" id="ProtNLM"/>
    </source>
</evidence>
<sequence length="262" mass="29482">MPKSNTSADQQSGNHAVMTDYSPELYAFRFPNAFVNHLWRGRVPPLIGRKVELTSAGRCGGMAFASLDFYHLGTPVPSFSTQDFAPSCVPADGYPLADYIYCRQLHSMLTTVRGIRDGIRYLRWSGYSATTIAATTKIEEQKVIESLDRGQPVVLGLIKATSRRLKAQGVNHQVVCYGYRLDSSGRPEFRVYDPNDPFRESSNDYRPGVLRRVDDDGEQSGFVYQERLSHRTDRWRGFFVVDYRPQQPDAALISVAKGSVAR</sequence>
<evidence type="ECO:0000313" key="1">
    <source>
        <dbReference type="EMBL" id="TQL73761.1"/>
    </source>
</evidence>
<comment type="caution">
    <text evidence="1">The sequence shown here is derived from an EMBL/GenBank/DDBJ whole genome shotgun (WGS) entry which is preliminary data.</text>
</comment>
<gene>
    <name evidence="1" type="ORF">FB556_0207</name>
</gene>
<proteinExistence type="predicted"/>
<dbReference type="RefSeq" id="WP_141863939.1">
    <property type="nucleotide sequence ID" value="NZ_BAABAN010000017.1"/>
</dbReference>
<dbReference type="OrthoDB" id="8479279at2"/>
<name>A0A543AMF9_9MICC</name>